<dbReference type="PROSITE" id="PS51677">
    <property type="entry name" value="NODB"/>
    <property type="match status" value="1"/>
</dbReference>
<name>A0A6I5A654_9BACI</name>
<reference evidence="2 3" key="1">
    <citation type="submission" date="2019-11" db="EMBL/GenBank/DDBJ databases">
        <title>Genome sequences of 17 halophilic strains isolated from different environments.</title>
        <authorList>
            <person name="Furrow R.E."/>
        </authorList>
    </citation>
    <scope>NUCLEOTIDE SEQUENCE [LARGE SCALE GENOMIC DNA]</scope>
    <source>
        <strain evidence="2 3">22514_16_FS</strain>
    </source>
</reference>
<dbReference type="GO" id="GO:0016810">
    <property type="term" value="F:hydrolase activity, acting on carbon-nitrogen (but not peptide) bonds"/>
    <property type="evidence" value="ECO:0007669"/>
    <property type="project" value="InterPro"/>
</dbReference>
<dbReference type="NCBIfam" id="TIGR02764">
    <property type="entry name" value="spore_ybaN_pdaB"/>
    <property type="match status" value="1"/>
</dbReference>
<dbReference type="EMBL" id="WMEQ01000023">
    <property type="protein sequence ID" value="MYL35850.1"/>
    <property type="molecule type" value="Genomic_DNA"/>
</dbReference>
<dbReference type="Pfam" id="PF01522">
    <property type="entry name" value="Polysacc_deac_1"/>
    <property type="match status" value="1"/>
</dbReference>
<dbReference type="InterPro" id="IPR011330">
    <property type="entry name" value="Glyco_hydro/deAcase_b/a-brl"/>
</dbReference>
<dbReference type="InterPro" id="IPR050248">
    <property type="entry name" value="Polysacc_deacetylase_ArnD"/>
</dbReference>
<dbReference type="InterPro" id="IPR002509">
    <property type="entry name" value="NODB_dom"/>
</dbReference>
<gene>
    <name evidence="2" type="primary">pdaB</name>
    <name evidence="2" type="ORF">GLW05_19960</name>
</gene>
<evidence type="ECO:0000313" key="3">
    <source>
        <dbReference type="Proteomes" id="UP000468638"/>
    </source>
</evidence>
<dbReference type="InterPro" id="IPR014132">
    <property type="entry name" value="PdaB-like"/>
</dbReference>
<dbReference type="AlphaFoldDB" id="A0A6I5A654"/>
<accession>A0A6I5A654</accession>
<dbReference type="PANTHER" id="PTHR10587">
    <property type="entry name" value="GLYCOSYL TRANSFERASE-RELATED"/>
    <property type="match status" value="1"/>
</dbReference>
<dbReference type="PANTHER" id="PTHR10587:SF128">
    <property type="entry name" value="POLYSACCHARIDE DEACETYLASE PDAB-RELATED"/>
    <property type="match status" value="1"/>
</dbReference>
<feature type="domain" description="NodB homology" evidence="1">
    <location>
        <begin position="61"/>
        <end position="240"/>
    </location>
</feature>
<evidence type="ECO:0000259" key="1">
    <source>
        <dbReference type="PROSITE" id="PS51677"/>
    </source>
</evidence>
<dbReference type="SUPFAM" id="SSF88713">
    <property type="entry name" value="Glycoside hydrolase/deacetylase"/>
    <property type="match status" value="1"/>
</dbReference>
<dbReference type="OrthoDB" id="9806342at2"/>
<dbReference type="GO" id="GO:0005975">
    <property type="term" value="P:carbohydrate metabolic process"/>
    <property type="evidence" value="ECO:0007669"/>
    <property type="project" value="InterPro"/>
</dbReference>
<dbReference type="GO" id="GO:0016020">
    <property type="term" value="C:membrane"/>
    <property type="evidence" value="ECO:0007669"/>
    <property type="project" value="TreeGrafter"/>
</dbReference>
<evidence type="ECO:0000313" key="2">
    <source>
        <dbReference type="EMBL" id="MYL35850.1"/>
    </source>
</evidence>
<dbReference type="Gene3D" id="3.20.20.370">
    <property type="entry name" value="Glycoside hydrolase/deacetylase"/>
    <property type="match status" value="1"/>
</dbReference>
<sequence>MWRGVQHFHVWKWSSLKRWGLVVIAALFCAIFLVVERDSAFSVFSTDKGPRALISSGEKGKDVSLTFNISWGQQQVYPILDTLKKHDVKATFFVNGEWAERHPEILKAITEDGHELGMMGYRYKSYLKQDITQVKKDLLYARTVFGKLGYDELSLLRTPNGHVNNEVITMASKLGYQVVQWSVNPKDWDNPGTQVIVDHVMKETSGGDIILMHASDSVKQTNKALGTILPGIKQKGFHFVTISELISKAETESSPIN</sequence>
<organism evidence="2 3">
    <name type="scientific">Pontibacillus yanchengensis</name>
    <dbReference type="NCBI Taxonomy" id="462910"/>
    <lineage>
        <taxon>Bacteria</taxon>
        <taxon>Bacillati</taxon>
        <taxon>Bacillota</taxon>
        <taxon>Bacilli</taxon>
        <taxon>Bacillales</taxon>
        <taxon>Bacillaceae</taxon>
        <taxon>Pontibacillus</taxon>
    </lineage>
</organism>
<protein>
    <submittedName>
        <fullName evidence="2">Polysaccharide deacetylase family sporulation protein PdaB</fullName>
    </submittedName>
</protein>
<dbReference type="Proteomes" id="UP000468638">
    <property type="component" value="Unassembled WGS sequence"/>
</dbReference>
<proteinExistence type="predicted"/>
<comment type="caution">
    <text evidence="2">The sequence shown here is derived from an EMBL/GenBank/DDBJ whole genome shotgun (WGS) entry which is preliminary data.</text>
</comment>